<feature type="non-terminal residue" evidence="1">
    <location>
        <position position="1"/>
    </location>
</feature>
<gene>
    <name evidence="1" type="ORF">ALEPTO_LOCUS12571</name>
</gene>
<name>A0A9N9ICV2_9GLOM</name>
<dbReference type="Proteomes" id="UP000789508">
    <property type="component" value="Unassembled WGS sequence"/>
</dbReference>
<reference evidence="1" key="1">
    <citation type="submission" date="2021-06" db="EMBL/GenBank/DDBJ databases">
        <authorList>
            <person name="Kallberg Y."/>
            <person name="Tangrot J."/>
            <person name="Rosling A."/>
        </authorList>
    </citation>
    <scope>NUCLEOTIDE SEQUENCE</scope>
    <source>
        <strain evidence="1">FL130A</strain>
    </source>
</reference>
<sequence>VGESGLMERIGRLEETQKEMGETQKETLNLLKRQFDDSQTFSLSTMNTQKRLKLCARFGVKPQVEVIAFNNFERVDDTPSPFVWLENVSENDHSEGYIDYIQNTFLGAEFLTGYQVLDVHSNPKFWKNGIAHGTTDAVVIPSVPKALSQNVVKLVFELKKISSKKPIVMLTDFSSTFNFYWIGRSRDQSTTPAVYMTSFNDASTFARALLAPDRVVEHIAQENRDNLPLDEKRVVIMELVYDETADDDIANLDDFVDEMEPEERASYEITKKLKRFRPFVPPTFRE</sequence>
<keyword evidence="2" id="KW-1185">Reference proteome</keyword>
<evidence type="ECO:0000313" key="1">
    <source>
        <dbReference type="EMBL" id="CAG8729656.1"/>
    </source>
</evidence>
<dbReference type="AlphaFoldDB" id="A0A9N9ICV2"/>
<comment type="caution">
    <text evidence="1">The sequence shown here is derived from an EMBL/GenBank/DDBJ whole genome shotgun (WGS) entry which is preliminary data.</text>
</comment>
<dbReference type="OrthoDB" id="2406499at2759"/>
<accession>A0A9N9ICV2</accession>
<evidence type="ECO:0000313" key="2">
    <source>
        <dbReference type="Proteomes" id="UP000789508"/>
    </source>
</evidence>
<proteinExistence type="predicted"/>
<organism evidence="1 2">
    <name type="scientific">Ambispora leptoticha</name>
    <dbReference type="NCBI Taxonomy" id="144679"/>
    <lineage>
        <taxon>Eukaryota</taxon>
        <taxon>Fungi</taxon>
        <taxon>Fungi incertae sedis</taxon>
        <taxon>Mucoromycota</taxon>
        <taxon>Glomeromycotina</taxon>
        <taxon>Glomeromycetes</taxon>
        <taxon>Archaeosporales</taxon>
        <taxon>Ambisporaceae</taxon>
        <taxon>Ambispora</taxon>
    </lineage>
</organism>
<feature type="non-terminal residue" evidence="1">
    <location>
        <position position="286"/>
    </location>
</feature>
<protein>
    <submittedName>
        <fullName evidence="1">5004_t:CDS:1</fullName>
    </submittedName>
</protein>
<dbReference type="EMBL" id="CAJVPS010029851">
    <property type="protein sequence ID" value="CAG8729656.1"/>
    <property type="molecule type" value="Genomic_DNA"/>
</dbReference>